<dbReference type="Pfam" id="PF00158">
    <property type="entry name" value="Sigma54_activat"/>
    <property type="match status" value="1"/>
</dbReference>
<dbReference type="NCBIfam" id="NF038308">
    <property type="entry name" value="RNA_repair_RtcR"/>
    <property type="match status" value="1"/>
</dbReference>
<dbReference type="PANTHER" id="PTHR32071">
    <property type="entry name" value="TRANSCRIPTIONAL REGULATORY PROTEIN"/>
    <property type="match status" value="1"/>
</dbReference>
<dbReference type="Gene3D" id="3.40.50.300">
    <property type="entry name" value="P-loop containing nucleotide triphosphate hydrolases"/>
    <property type="match status" value="1"/>
</dbReference>
<dbReference type="GO" id="GO:0005524">
    <property type="term" value="F:ATP binding"/>
    <property type="evidence" value="ECO:0007669"/>
    <property type="project" value="UniProtKB-KW"/>
</dbReference>
<name>A0A848LT96_9BACT</name>
<evidence type="ECO:0000313" key="5">
    <source>
        <dbReference type="Proteomes" id="UP000518300"/>
    </source>
</evidence>
<keyword evidence="2" id="KW-0067">ATP-binding</keyword>
<evidence type="ECO:0000256" key="1">
    <source>
        <dbReference type="ARBA" id="ARBA00022741"/>
    </source>
</evidence>
<evidence type="ECO:0000256" key="2">
    <source>
        <dbReference type="ARBA" id="ARBA00022840"/>
    </source>
</evidence>
<dbReference type="EMBL" id="JABBJJ010000304">
    <property type="protein sequence ID" value="NMO21208.1"/>
    <property type="molecule type" value="Genomic_DNA"/>
</dbReference>
<dbReference type="Pfam" id="PF06956">
    <property type="entry name" value="RtcR"/>
    <property type="match status" value="1"/>
</dbReference>
<proteinExistence type="predicted"/>
<gene>
    <name evidence="4" type="ORF">HG543_41120</name>
</gene>
<dbReference type="PROSITE" id="PS50045">
    <property type="entry name" value="SIGMA54_INTERACT_4"/>
    <property type="match status" value="1"/>
</dbReference>
<dbReference type="Gene3D" id="1.10.8.60">
    <property type="match status" value="1"/>
</dbReference>
<protein>
    <submittedName>
        <fullName evidence="4">Sigma 54-interacting transcriptional regulator</fullName>
    </submittedName>
</protein>
<dbReference type="InterPro" id="IPR058031">
    <property type="entry name" value="AAA_lid_NorR"/>
</dbReference>
<dbReference type="GO" id="GO:0003700">
    <property type="term" value="F:DNA-binding transcription factor activity"/>
    <property type="evidence" value="ECO:0007669"/>
    <property type="project" value="InterPro"/>
</dbReference>
<comment type="caution">
    <text evidence="4">The sequence shown here is derived from an EMBL/GenBank/DDBJ whole genome shotgun (WGS) entry which is preliminary data.</text>
</comment>
<evidence type="ECO:0000259" key="3">
    <source>
        <dbReference type="PROSITE" id="PS50045"/>
    </source>
</evidence>
<keyword evidence="5" id="KW-1185">Reference proteome</keyword>
<dbReference type="Pfam" id="PF25601">
    <property type="entry name" value="AAA_lid_14"/>
    <property type="match status" value="1"/>
</dbReference>
<dbReference type="RefSeq" id="WP_169350404.1">
    <property type="nucleotide sequence ID" value="NZ_JABBJJ010000304.1"/>
</dbReference>
<evidence type="ECO:0000313" key="4">
    <source>
        <dbReference type="EMBL" id="NMO21208.1"/>
    </source>
</evidence>
<dbReference type="CDD" id="cd00009">
    <property type="entry name" value="AAA"/>
    <property type="match status" value="1"/>
</dbReference>
<dbReference type="SUPFAM" id="SSF52540">
    <property type="entry name" value="P-loop containing nucleoside triphosphate hydrolases"/>
    <property type="match status" value="1"/>
</dbReference>
<dbReference type="Proteomes" id="UP000518300">
    <property type="component" value="Unassembled WGS sequence"/>
</dbReference>
<accession>A0A848LT96</accession>
<feature type="domain" description="Sigma-54 factor interaction" evidence="3">
    <location>
        <begin position="190"/>
        <end position="428"/>
    </location>
</feature>
<dbReference type="SMART" id="SM00382">
    <property type="entry name" value="AAA"/>
    <property type="match status" value="1"/>
</dbReference>
<dbReference type="InterPro" id="IPR009715">
    <property type="entry name" value="RtcR"/>
</dbReference>
<organism evidence="4 5">
    <name type="scientific">Pyxidicoccus fallax</name>
    <dbReference type="NCBI Taxonomy" id="394095"/>
    <lineage>
        <taxon>Bacteria</taxon>
        <taxon>Pseudomonadati</taxon>
        <taxon>Myxococcota</taxon>
        <taxon>Myxococcia</taxon>
        <taxon>Myxococcales</taxon>
        <taxon>Cystobacterineae</taxon>
        <taxon>Myxococcaceae</taxon>
        <taxon>Pyxidicoccus</taxon>
    </lineage>
</organism>
<dbReference type="PANTHER" id="PTHR32071:SF14">
    <property type="entry name" value="TRANSCRIPTIONAL REGULATORY PROTEIN RTCR"/>
    <property type="match status" value="1"/>
</dbReference>
<sequence length="549" mass="60460">MAKTRARKTVVLGMLGTTLDTGQGPQRWSKWRPTVALCQQEDLMVHRLELLHPPGAVSLAGTLKADIEQVSPETEVRPTVLDIRDPWNLEEVYGALLDYVRGYAFNPEEEDYLVHITTGTHIAQICMFLLVESRFIPGKLVQVSPAGTGRDRGGPGSHTLIDLDLSQYDTLAARFRQEQREGLSFLKAGIDTLNPAFNRLIERIEQVAVHSKAPLLITGPTGAGKSQLARRIYALKKARRGVAGPFVDLNCATLRGDGAMSALFGHVKGAFTGALQDRPGLLRQANGGVLFLDEIGELGADEQAMLLRALEDKRFLPVGSDKEVESDFQLIAGTNRDLQAEVERGRFREDLLARINLWTFRLPALRERPEDIPPNLQYELDQASEAMGTRVTMNKEAQERFLGFATSPDARWSGNFRDLNAAVLRMATLAAGGRITREVVDEEIARLREQWRPAGARTDARSGAAVDLVAEILGEDLAGELDRFDRVQLADVLGVCRAARSLSDAGRVLFAQSRTQKKSVNDADRLKKYLARFGLTWADVSGRGATEAA</sequence>
<dbReference type="InterPro" id="IPR003593">
    <property type="entry name" value="AAA+_ATPase"/>
</dbReference>
<keyword evidence="1" id="KW-0547">Nucleotide-binding</keyword>
<reference evidence="4 5" key="1">
    <citation type="submission" date="2020-04" db="EMBL/GenBank/DDBJ databases">
        <title>Draft genome of Pyxidicoccus fallax type strain.</title>
        <authorList>
            <person name="Whitworth D.E."/>
        </authorList>
    </citation>
    <scope>NUCLEOTIDE SEQUENCE [LARGE SCALE GENOMIC DNA]</scope>
    <source>
        <strain evidence="4 5">DSM 14698</strain>
    </source>
</reference>
<dbReference type="AlphaFoldDB" id="A0A848LT96"/>
<dbReference type="InterPro" id="IPR002078">
    <property type="entry name" value="Sigma_54_int"/>
</dbReference>
<dbReference type="InterPro" id="IPR027417">
    <property type="entry name" value="P-loop_NTPase"/>
</dbReference>
<dbReference type="PIRSF" id="PIRSF037354">
    <property type="entry name" value="Txn_actvtr_RtcR"/>
    <property type="match status" value="1"/>
</dbReference>
<dbReference type="InterPro" id="IPR017183">
    <property type="entry name" value="Sigma54_dep_tscrpt_act_RtcR"/>
</dbReference>